<keyword evidence="4" id="KW-1185">Reference proteome</keyword>
<dbReference type="PROSITE" id="PS51420">
    <property type="entry name" value="RHO"/>
    <property type="match status" value="1"/>
</dbReference>
<protein>
    <submittedName>
        <fullName evidence="3">Ras-like GTP-binding protein Rho1</fullName>
    </submittedName>
</protein>
<dbReference type="SUPFAM" id="SSF52540">
    <property type="entry name" value="P-loop containing nucleoside triphosphate hydrolases"/>
    <property type="match status" value="2"/>
</dbReference>
<dbReference type="PRINTS" id="PR00449">
    <property type="entry name" value="RASTRNSFRMNG"/>
</dbReference>
<dbReference type="InterPro" id="IPR003578">
    <property type="entry name" value="Small_GTPase_Rho"/>
</dbReference>
<evidence type="ECO:0000313" key="4">
    <source>
        <dbReference type="Proteomes" id="UP000031036"/>
    </source>
</evidence>
<dbReference type="NCBIfam" id="TIGR00231">
    <property type="entry name" value="small_GTP"/>
    <property type="match status" value="2"/>
</dbReference>
<dbReference type="SMART" id="SM00173">
    <property type="entry name" value="RAS"/>
    <property type="match status" value="1"/>
</dbReference>
<dbReference type="GO" id="GO:0003924">
    <property type="term" value="F:GTPase activity"/>
    <property type="evidence" value="ECO:0007669"/>
    <property type="project" value="InterPro"/>
</dbReference>
<dbReference type="EMBL" id="JPKZ01000481">
    <property type="protein sequence ID" value="KHN87121.1"/>
    <property type="molecule type" value="Genomic_DNA"/>
</dbReference>
<reference evidence="3 4" key="1">
    <citation type="submission" date="2014-11" db="EMBL/GenBank/DDBJ databases">
        <title>Genetic blueprint of the zoonotic pathogen Toxocara canis.</title>
        <authorList>
            <person name="Zhu X.-Q."/>
            <person name="Korhonen P.K."/>
            <person name="Cai H."/>
            <person name="Young N.D."/>
            <person name="Nejsum P."/>
            <person name="von Samson-Himmelstjerna G."/>
            <person name="Boag P.R."/>
            <person name="Tan P."/>
            <person name="Li Q."/>
            <person name="Min J."/>
            <person name="Yang Y."/>
            <person name="Wang X."/>
            <person name="Fang X."/>
            <person name="Hall R.S."/>
            <person name="Hofmann A."/>
            <person name="Sternberg P.W."/>
            <person name="Jex A.R."/>
            <person name="Gasser R.B."/>
        </authorList>
    </citation>
    <scope>NUCLEOTIDE SEQUENCE [LARGE SCALE GENOMIC DNA]</scope>
    <source>
        <strain evidence="3">PN_DK_2014</strain>
    </source>
</reference>
<evidence type="ECO:0000313" key="3">
    <source>
        <dbReference type="EMBL" id="KHN87121.1"/>
    </source>
</evidence>
<dbReference type="PROSITE" id="PS51419">
    <property type="entry name" value="RAB"/>
    <property type="match status" value="1"/>
</dbReference>
<organism evidence="3 4">
    <name type="scientific">Toxocara canis</name>
    <name type="common">Canine roundworm</name>
    <dbReference type="NCBI Taxonomy" id="6265"/>
    <lineage>
        <taxon>Eukaryota</taxon>
        <taxon>Metazoa</taxon>
        <taxon>Ecdysozoa</taxon>
        <taxon>Nematoda</taxon>
        <taxon>Chromadorea</taxon>
        <taxon>Rhabditida</taxon>
        <taxon>Spirurina</taxon>
        <taxon>Ascaridomorpha</taxon>
        <taxon>Ascaridoidea</taxon>
        <taxon>Toxocaridae</taxon>
        <taxon>Toxocara</taxon>
    </lineage>
</organism>
<dbReference type="InterPro" id="IPR005225">
    <property type="entry name" value="Small_GTP-bd"/>
</dbReference>
<dbReference type="Pfam" id="PF00071">
    <property type="entry name" value="Ras"/>
    <property type="match status" value="2"/>
</dbReference>
<dbReference type="SMART" id="SM00175">
    <property type="entry name" value="RAB"/>
    <property type="match status" value="1"/>
</dbReference>
<dbReference type="GO" id="GO:0005525">
    <property type="term" value="F:GTP binding"/>
    <property type="evidence" value="ECO:0007669"/>
    <property type="project" value="UniProtKB-KW"/>
</dbReference>
<dbReference type="PANTHER" id="PTHR24072">
    <property type="entry name" value="RHO FAMILY GTPASE"/>
    <property type="match status" value="1"/>
</dbReference>
<gene>
    <name evidence="3" type="primary">Rho1</name>
    <name evidence="3" type="ORF">Tcan_18943</name>
</gene>
<dbReference type="STRING" id="6265.A0A0B2VUA1"/>
<dbReference type="OrthoDB" id="5783773at2759"/>
<dbReference type="GO" id="GO:0007264">
    <property type="term" value="P:small GTPase-mediated signal transduction"/>
    <property type="evidence" value="ECO:0007669"/>
    <property type="project" value="InterPro"/>
</dbReference>
<name>A0A0B2VUA1_TOXCA</name>
<dbReference type="InterPro" id="IPR001806">
    <property type="entry name" value="Small_GTPase"/>
</dbReference>
<dbReference type="AlphaFoldDB" id="A0A0B2VUA1"/>
<dbReference type="InterPro" id="IPR027417">
    <property type="entry name" value="P-loop_NTPase"/>
</dbReference>
<dbReference type="Gene3D" id="3.40.50.300">
    <property type="entry name" value="P-loop containing nucleotide triphosphate hydrolases"/>
    <property type="match status" value="2"/>
</dbReference>
<dbReference type="PROSITE" id="PS51421">
    <property type="entry name" value="RAS"/>
    <property type="match status" value="1"/>
</dbReference>
<evidence type="ECO:0000256" key="2">
    <source>
        <dbReference type="ARBA" id="ARBA00023134"/>
    </source>
</evidence>
<evidence type="ECO:0000256" key="1">
    <source>
        <dbReference type="ARBA" id="ARBA00022741"/>
    </source>
</evidence>
<accession>A0A0B2VUA1</accession>
<dbReference type="SMART" id="SM00174">
    <property type="entry name" value="RHO"/>
    <property type="match status" value="1"/>
</dbReference>
<keyword evidence="1" id="KW-0547">Nucleotide-binding</keyword>
<keyword evidence="2" id="KW-0342">GTP-binding</keyword>
<dbReference type="CDD" id="cd00157">
    <property type="entry name" value="Rho"/>
    <property type="match status" value="1"/>
</dbReference>
<proteinExistence type="predicted"/>
<comment type="caution">
    <text evidence="3">The sequence shown here is derived from an EMBL/GenBank/DDBJ whole genome shotgun (WGS) entry which is preliminary data.</text>
</comment>
<sequence length="260" mass="29165">MTKKQFKFVVVGDGACGKTSLIIAQAGGEFSEHYTPTAFDDYAIEALINGKTKALTVCDTAGEDDYNTLRPLSYPDADVFLACYSVERPESIKNIREKWIPEKALTVCDTAGEDDYNTLRPLSYPDADVFLACYSVERPESIKNIREKWIPEIRRFCPEVPILIVGNKKDIRNERERQKRMPNVENECSTSHNPGGVLVDLDEAAACAKEFGAYKVIECSAKTKEGVRHVFDTAIRIAMSHRAKNSSRVLNSIMKLKLVF</sequence>
<dbReference type="Proteomes" id="UP000031036">
    <property type="component" value="Unassembled WGS sequence"/>
</dbReference>